<proteinExistence type="predicted"/>
<dbReference type="Proteomes" id="UP000078560">
    <property type="component" value="Unassembled WGS sequence"/>
</dbReference>
<name>A0A1A8WCB3_PLAOA</name>
<dbReference type="EMBL" id="FLQU01000720">
    <property type="protein sequence ID" value="SBS89377.1"/>
    <property type="molecule type" value="Genomic_DNA"/>
</dbReference>
<dbReference type="AlphaFoldDB" id="A0A1A8WCB3"/>
<organism evidence="2 3">
    <name type="scientific">Plasmodium ovale curtisi</name>
    <dbReference type="NCBI Taxonomy" id="864141"/>
    <lineage>
        <taxon>Eukaryota</taxon>
        <taxon>Sar</taxon>
        <taxon>Alveolata</taxon>
        <taxon>Apicomplexa</taxon>
        <taxon>Aconoidasida</taxon>
        <taxon>Haemosporida</taxon>
        <taxon>Plasmodiidae</taxon>
        <taxon>Plasmodium</taxon>
        <taxon>Plasmodium (Plasmodium)</taxon>
    </lineage>
</organism>
<dbReference type="InterPro" id="IPR008780">
    <property type="entry name" value="Plasmodium_Vir"/>
</dbReference>
<accession>A0A1A8WCB3</accession>
<reference evidence="3" key="1">
    <citation type="submission" date="2016-05" db="EMBL/GenBank/DDBJ databases">
        <authorList>
            <person name="Naeem Raeece"/>
        </authorList>
    </citation>
    <scope>NUCLEOTIDE SEQUENCE [LARGE SCALE GENOMIC DNA]</scope>
</reference>
<feature type="region of interest" description="Disordered" evidence="1">
    <location>
        <begin position="229"/>
        <end position="274"/>
    </location>
</feature>
<protein>
    <submittedName>
        <fullName evidence="2">PIR Superfamily Protein</fullName>
    </submittedName>
</protein>
<dbReference type="Pfam" id="PF05795">
    <property type="entry name" value="Plasmodium_Vir"/>
    <property type="match status" value="1"/>
</dbReference>
<evidence type="ECO:0000313" key="3">
    <source>
        <dbReference type="Proteomes" id="UP000078560"/>
    </source>
</evidence>
<evidence type="ECO:0000313" key="2">
    <source>
        <dbReference type="EMBL" id="SBS89377.1"/>
    </source>
</evidence>
<sequence>MSDASPQGNLFRSSKELYSEKFYETLNYDYPDLSNYYDKCNNNLFLRNKRDEMITVCERILRYLENSTVLNTANSSYDVCILFNYWIYDTLAGIYGAENTTHISQAFSSLQFIWSYLNYNPKNFTFYKNCKLNFDSNDLEDWEKRKQLYDYCVNYDFLKGMARNFEDTCEENYKKIAENTSLYEHFENLCLNKPDKCPKFYNECKSYNPKLVLSELPCHNKIKKAIAPAGEGTERSSALKQGPEQGHLSSALGPVPGIPGLSDSSHGTKSTTEASQIGTKVGQSILGIAPVVFTATALYRYTPLGPWIRRLGGNTNNVSDMEEFSSYTQETGDIFSDSAENYISYTPI</sequence>
<gene>
    <name evidence="2" type="ORF">POVCU2_0054080</name>
</gene>
<evidence type="ECO:0000256" key="1">
    <source>
        <dbReference type="SAM" id="MobiDB-lite"/>
    </source>
</evidence>
<feature type="compositionally biased region" description="Polar residues" evidence="1">
    <location>
        <begin position="262"/>
        <end position="274"/>
    </location>
</feature>